<dbReference type="Pfam" id="PF13426">
    <property type="entry name" value="PAS_9"/>
    <property type="match status" value="1"/>
</dbReference>
<comment type="catalytic activity">
    <reaction evidence="1">
        <text>ATP + protein L-histidine = ADP + protein N-phospho-L-histidine.</text>
        <dbReference type="EC" id="2.7.13.3"/>
    </reaction>
</comment>
<dbReference type="SMART" id="SM00091">
    <property type="entry name" value="PAS"/>
    <property type="match status" value="3"/>
</dbReference>
<dbReference type="Pfam" id="PF01590">
    <property type="entry name" value="GAF"/>
    <property type="match status" value="1"/>
</dbReference>
<keyword evidence="7" id="KW-0472">Membrane</keyword>
<dbReference type="InterPro" id="IPR003661">
    <property type="entry name" value="HisK_dim/P_dom"/>
</dbReference>
<dbReference type="SUPFAM" id="SSF55781">
    <property type="entry name" value="GAF domain-like"/>
    <property type="match status" value="2"/>
</dbReference>
<dbReference type="SMART" id="SM00388">
    <property type="entry name" value="HisKA"/>
    <property type="match status" value="1"/>
</dbReference>
<dbReference type="Gene3D" id="3.30.565.10">
    <property type="entry name" value="Histidine kinase-like ATPase, C-terminal domain"/>
    <property type="match status" value="1"/>
</dbReference>
<dbReference type="Gene3D" id="1.10.287.130">
    <property type="match status" value="1"/>
</dbReference>
<dbReference type="InterPro" id="IPR003594">
    <property type="entry name" value="HATPase_dom"/>
</dbReference>
<evidence type="ECO:0000256" key="1">
    <source>
        <dbReference type="ARBA" id="ARBA00000085"/>
    </source>
</evidence>
<dbReference type="AlphaFoldDB" id="A0AA47KJB0"/>
<dbReference type="NCBIfam" id="TIGR00229">
    <property type="entry name" value="sensory_box"/>
    <property type="match status" value="2"/>
</dbReference>
<dbReference type="PROSITE" id="PS50112">
    <property type="entry name" value="PAS"/>
    <property type="match status" value="2"/>
</dbReference>
<dbReference type="InterPro" id="IPR001610">
    <property type="entry name" value="PAC"/>
</dbReference>
<dbReference type="EMBL" id="CP114588">
    <property type="protein sequence ID" value="WBA07662.1"/>
    <property type="molecule type" value="Genomic_DNA"/>
</dbReference>
<dbReference type="SUPFAM" id="SSF55874">
    <property type="entry name" value="ATPase domain of HSP90 chaperone/DNA topoisomerase II/histidine kinase"/>
    <property type="match status" value="1"/>
</dbReference>
<dbReference type="GO" id="GO:0000155">
    <property type="term" value="F:phosphorelay sensor kinase activity"/>
    <property type="evidence" value="ECO:0007669"/>
    <property type="project" value="InterPro"/>
</dbReference>
<evidence type="ECO:0000313" key="10">
    <source>
        <dbReference type="EMBL" id="WBA07662.1"/>
    </source>
</evidence>
<reference evidence="10" key="1">
    <citation type="submission" date="2022-09" db="EMBL/GenBank/DDBJ databases">
        <authorList>
            <person name="Li Z.-J."/>
        </authorList>
    </citation>
    <scope>NUCLEOTIDE SEQUENCE</scope>
    <source>
        <strain evidence="10">TGB11</strain>
    </source>
</reference>
<dbReference type="SUPFAM" id="SSF47384">
    <property type="entry name" value="Homodimeric domain of signal transducing histidine kinase"/>
    <property type="match status" value="1"/>
</dbReference>
<dbReference type="GO" id="GO:0005886">
    <property type="term" value="C:plasma membrane"/>
    <property type="evidence" value="ECO:0007669"/>
    <property type="project" value="UniProtKB-ARBA"/>
</dbReference>
<sequence length="952" mass="107678">MRTPPVPDNEVQRQKALDETELLNSGADPRFDRITRLCLDLFSIPIALVSLVDRERQYFKSRQGLDATETSRDISFCGHAIMGSEPLIIENVLDDMRFCDNPLVCGAPDIRFYAGMPIHSSEGYRLGTLCLIDNQPRQFSEENVAQLKNLAGMVEDLIWSDTYQRRESTALQQQLQASHDEMASLINNIPGITFRCLPDKSWTMLYISNQVDTISGYAADDLINNKRVCYADLIHPDDVSLVDDAVTNAMANNEEWHIEYRVRHRTLGYRWVEERGKCIDTDPRHPRVLEGFIIDITRERNALTQLERHHQALTVLTDIAFSSHSSLDDRINHALEEAKQYLRAELAIVSEIKDDVYIVNWIVGPPDSVIDAGQQFALKDTWCQLLMSDNSRTSVTEQFIADTCRPEFRRHPCYEAAPLGSYAGVVIYVYGRPWGTLNVSSSRARSEGYNDGEKLFLRLLGNWLSDVLTQNLSQQRLTKLAALLPGTLYQFRRFPDGRMVFPYSSPQIESLYGITPEQAAEDATPAFERIHPGDIEAIQQSIEHSADTLEYWQATYQSDCPGKGYRWISGEARPEKMIDGSVLWHGYLQDVHEHHQARLALEQSEARLRGLFDFSPIGIALNDFETGQFLDLNDALIAPTGYTREEFVSLSYWDVTPKEYEPEEKKALASMQNTGRYGPFEKEYIRKDGSRYPVRLQGMLSTELDGRKVIWSLVEDITERKKLDKMKDEFIATVSHELRTPLTSIKGALGLLNGGATGDLPPKANQLLSTAERNATRLSLLINDLLDMEKLVAGKMLIQLKKQELGPLLNDAIESVKSYQHQNPIQIHTPNNWPTVMVNVDGARLIQALTNLLSNAIKFSPEEGQVDVSVTKSRKDVEISIRDYGPGVDKEFQNRLFQRFSQADSSDNRKLPGTGLGLAITREICQQMDGDVGYRDAEGGGALFFIQLQVEQ</sequence>
<feature type="domain" description="PAS" evidence="9">
    <location>
        <begin position="503"/>
        <end position="549"/>
    </location>
</feature>
<evidence type="ECO:0000256" key="6">
    <source>
        <dbReference type="ARBA" id="ARBA00023012"/>
    </source>
</evidence>
<keyword evidence="6" id="KW-0902">Two-component regulatory system</keyword>
<evidence type="ECO:0000256" key="2">
    <source>
        <dbReference type="ARBA" id="ARBA00012438"/>
    </source>
</evidence>
<dbReference type="Proteomes" id="UP001164748">
    <property type="component" value="Chromosome"/>
</dbReference>
<dbReference type="Pfam" id="PF00512">
    <property type="entry name" value="HisKA"/>
    <property type="match status" value="1"/>
</dbReference>
<dbReference type="InterPro" id="IPR052162">
    <property type="entry name" value="Sensor_kinase/Photoreceptor"/>
</dbReference>
<organism evidence="10 11">
    <name type="scientific">Salinivibrio kushneri</name>
    <dbReference type="NCBI Taxonomy" id="1908198"/>
    <lineage>
        <taxon>Bacteria</taxon>
        <taxon>Pseudomonadati</taxon>
        <taxon>Pseudomonadota</taxon>
        <taxon>Gammaproteobacteria</taxon>
        <taxon>Vibrionales</taxon>
        <taxon>Vibrionaceae</taxon>
        <taxon>Salinivibrio</taxon>
    </lineage>
</organism>
<dbReference type="InterPro" id="IPR035965">
    <property type="entry name" value="PAS-like_dom_sf"/>
</dbReference>
<feature type="domain" description="Histidine kinase" evidence="8">
    <location>
        <begin position="733"/>
        <end position="952"/>
    </location>
</feature>
<accession>A0AA47KJB0</accession>
<evidence type="ECO:0000256" key="7">
    <source>
        <dbReference type="ARBA" id="ARBA00023136"/>
    </source>
</evidence>
<dbReference type="PANTHER" id="PTHR43304">
    <property type="entry name" value="PHYTOCHROME-LIKE PROTEIN CPH1"/>
    <property type="match status" value="1"/>
</dbReference>
<dbReference type="PRINTS" id="PR00344">
    <property type="entry name" value="BCTRLSENSOR"/>
</dbReference>
<dbReference type="PROSITE" id="PS50109">
    <property type="entry name" value="HIS_KIN"/>
    <property type="match status" value="1"/>
</dbReference>
<dbReference type="Pfam" id="PF02518">
    <property type="entry name" value="HATPase_c"/>
    <property type="match status" value="1"/>
</dbReference>
<keyword evidence="3" id="KW-0597">Phosphoprotein</keyword>
<proteinExistence type="predicted"/>
<dbReference type="InterPro" id="IPR029016">
    <property type="entry name" value="GAF-like_dom_sf"/>
</dbReference>
<dbReference type="InterPro" id="IPR000014">
    <property type="entry name" value="PAS"/>
</dbReference>
<dbReference type="CDD" id="cd00082">
    <property type="entry name" value="HisKA"/>
    <property type="match status" value="1"/>
</dbReference>
<name>A0AA47KJB0_9GAMM</name>
<evidence type="ECO:0000256" key="5">
    <source>
        <dbReference type="ARBA" id="ARBA00022777"/>
    </source>
</evidence>
<dbReference type="InterPro" id="IPR036097">
    <property type="entry name" value="HisK_dim/P_sf"/>
</dbReference>
<dbReference type="EC" id="2.7.13.3" evidence="2"/>
<feature type="domain" description="PAS" evidence="9">
    <location>
        <begin position="178"/>
        <end position="253"/>
    </location>
</feature>
<dbReference type="Pfam" id="PF08447">
    <property type="entry name" value="PAS_3"/>
    <property type="match status" value="2"/>
</dbReference>
<evidence type="ECO:0000313" key="11">
    <source>
        <dbReference type="Proteomes" id="UP001164748"/>
    </source>
</evidence>
<dbReference type="Gene3D" id="3.30.450.40">
    <property type="match status" value="2"/>
</dbReference>
<dbReference type="SUPFAM" id="SSF55785">
    <property type="entry name" value="PYP-like sensor domain (PAS domain)"/>
    <property type="match status" value="3"/>
</dbReference>
<evidence type="ECO:0000259" key="9">
    <source>
        <dbReference type="PROSITE" id="PS50112"/>
    </source>
</evidence>
<keyword evidence="4" id="KW-0808">Transferase</keyword>
<dbReference type="FunFam" id="1.10.287.130:FF:000001">
    <property type="entry name" value="Two-component sensor histidine kinase"/>
    <property type="match status" value="1"/>
</dbReference>
<dbReference type="CDD" id="cd00130">
    <property type="entry name" value="PAS"/>
    <property type="match status" value="3"/>
</dbReference>
<dbReference type="Gene3D" id="3.30.450.20">
    <property type="entry name" value="PAS domain"/>
    <property type="match status" value="3"/>
</dbReference>
<dbReference type="SMART" id="SM00387">
    <property type="entry name" value="HATPase_c"/>
    <property type="match status" value="1"/>
</dbReference>
<dbReference type="InterPro" id="IPR036890">
    <property type="entry name" value="HATPase_C_sf"/>
</dbReference>
<dbReference type="PANTHER" id="PTHR43304:SF1">
    <property type="entry name" value="PAC DOMAIN-CONTAINING PROTEIN"/>
    <property type="match status" value="1"/>
</dbReference>
<gene>
    <name evidence="10" type="ORF">N8M53_07240</name>
</gene>
<dbReference type="InterPro" id="IPR005467">
    <property type="entry name" value="His_kinase_dom"/>
</dbReference>
<evidence type="ECO:0000256" key="3">
    <source>
        <dbReference type="ARBA" id="ARBA00022553"/>
    </source>
</evidence>
<keyword evidence="5" id="KW-0418">Kinase</keyword>
<protein>
    <recommendedName>
        <fullName evidence="2">histidine kinase</fullName>
        <ecNumber evidence="2">2.7.13.3</ecNumber>
    </recommendedName>
</protein>
<dbReference type="SMART" id="SM00086">
    <property type="entry name" value="PAC"/>
    <property type="match status" value="2"/>
</dbReference>
<dbReference type="SMART" id="SM00065">
    <property type="entry name" value="GAF"/>
    <property type="match status" value="1"/>
</dbReference>
<dbReference type="RefSeq" id="WP_269578289.1">
    <property type="nucleotide sequence ID" value="NZ_CP114588.1"/>
</dbReference>
<dbReference type="InterPro" id="IPR003018">
    <property type="entry name" value="GAF"/>
</dbReference>
<dbReference type="InterPro" id="IPR013655">
    <property type="entry name" value="PAS_fold_3"/>
</dbReference>
<evidence type="ECO:0000256" key="4">
    <source>
        <dbReference type="ARBA" id="ARBA00022679"/>
    </source>
</evidence>
<evidence type="ECO:0000259" key="8">
    <source>
        <dbReference type="PROSITE" id="PS50109"/>
    </source>
</evidence>
<dbReference type="FunFam" id="3.30.565.10:FF:000006">
    <property type="entry name" value="Sensor histidine kinase WalK"/>
    <property type="match status" value="1"/>
</dbReference>
<dbReference type="InterPro" id="IPR004358">
    <property type="entry name" value="Sig_transdc_His_kin-like_C"/>
</dbReference>